<comment type="caution">
    <text evidence="1">The sequence shown here is derived from an EMBL/GenBank/DDBJ whole genome shotgun (WGS) entry which is preliminary data.</text>
</comment>
<dbReference type="RefSeq" id="WP_209796687.1">
    <property type="nucleotide sequence ID" value="NZ_JAGGJZ010000003.1"/>
</dbReference>
<keyword evidence="2" id="KW-1185">Reference proteome</keyword>
<proteinExistence type="predicted"/>
<sequence>MLKGMDLNELDLEEDKFKTIDDSIKEIKESIRNNNENFEIELEDMLQYKNKFGGDCTIAWMDGNNDMDFIGYIFIKNNKIIDVVEYI</sequence>
<protein>
    <submittedName>
        <fullName evidence="1">Holliday junction resolvase</fullName>
    </submittedName>
</protein>
<reference evidence="1 2" key="1">
    <citation type="submission" date="2021-03" db="EMBL/GenBank/DDBJ databases">
        <title>Genomic Encyclopedia of Type Strains, Phase IV (KMG-IV): sequencing the most valuable type-strain genomes for metagenomic binning, comparative biology and taxonomic classification.</title>
        <authorList>
            <person name="Goeker M."/>
        </authorList>
    </citation>
    <scope>NUCLEOTIDE SEQUENCE [LARGE SCALE GENOMIC DNA]</scope>
    <source>
        <strain evidence="1 2">DSM 3984</strain>
    </source>
</reference>
<evidence type="ECO:0000313" key="1">
    <source>
        <dbReference type="EMBL" id="MBP1889791.1"/>
    </source>
</evidence>
<evidence type="ECO:0000313" key="2">
    <source>
        <dbReference type="Proteomes" id="UP000783390"/>
    </source>
</evidence>
<name>A0ABS4F0M0_9CLOT</name>
<gene>
    <name evidence="1" type="ORF">J2Z53_001374</name>
</gene>
<dbReference type="EMBL" id="JAGGJZ010000003">
    <property type="protein sequence ID" value="MBP1889791.1"/>
    <property type="molecule type" value="Genomic_DNA"/>
</dbReference>
<dbReference type="Proteomes" id="UP000783390">
    <property type="component" value="Unassembled WGS sequence"/>
</dbReference>
<accession>A0ABS4F0M0</accession>
<organism evidence="1 2">
    <name type="scientific">Clostridium moniliforme</name>
    <dbReference type="NCBI Taxonomy" id="39489"/>
    <lineage>
        <taxon>Bacteria</taxon>
        <taxon>Bacillati</taxon>
        <taxon>Bacillota</taxon>
        <taxon>Clostridia</taxon>
        <taxon>Eubacteriales</taxon>
        <taxon>Clostridiaceae</taxon>
        <taxon>Clostridium</taxon>
    </lineage>
</organism>